<reference evidence="1" key="1">
    <citation type="submission" date="2020-03" db="EMBL/GenBank/DDBJ databases">
        <title>The deep terrestrial virosphere.</title>
        <authorList>
            <person name="Holmfeldt K."/>
            <person name="Nilsson E."/>
            <person name="Simone D."/>
            <person name="Lopez-Fernandez M."/>
            <person name="Wu X."/>
            <person name="de Brujin I."/>
            <person name="Lundin D."/>
            <person name="Andersson A."/>
            <person name="Bertilsson S."/>
            <person name="Dopson M."/>
        </authorList>
    </citation>
    <scope>NUCLEOTIDE SEQUENCE</scope>
    <source>
        <strain evidence="1">MM171A00291</strain>
    </source>
</reference>
<evidence type="ECO:0000313" key="1">
    <source>
        <dbReference type="EMBL" id="QJB00706.1"/>
    </source>
</evidence>
<dbReference type="EMBL" id="MT143699">
    <property type="protein sequence ID" value="QJB00706.1"/>
    <property type="molecule type" value="Genomic_DNA"/>
</dbReference>
<accession>A0A6M3M620</accession>
<organism evidence="1">
    <name type="scientific">viral metagenome</name>
    <dbReference type="NCBI Taxonomy" id="1070528"/>
    <lineage>
        <taxon>unclassified sequences</taxon>
        <taxon>metagenomes</taxon>
        <taxon>organismal metagenomes</taxon>
    </lineage>
</organism>
<proteinExistence type="predicted"/>
<dbReference type="AlphaFoldDB" id="A0A6M3M620"/>
<gene>
    <name evidence="1" type="ORF">MM171A00291_0014</name>
</gene>
<name>A0A6M3M620_9ZZZZ</name>
<protein>
    <submittedName>
        <fullName evidence="1">Uncharacterized protein</fullName>
    </submittedName>
</protein>
<sequence length="103" mass="11797">MRGANPRHIIINIKVDGVIMLNFAEIKIPFNINTGFLVWNEGVEVLFCDNETNTPLFVGRIKEVDCKRASIHITLNNVMTMYYADGKYIIKNGRLVRNKVKSQ</sequence>